<feature type="region of interest" description="Disordered" evidence="1">
    <location>
        <begin position="30"/>
        <end position="62"/>
    </location>
</feature>
<reference evidence="4" key="1">
    <citation type="submission" date="2015-09" db="EMBL/GenBank/DDBJ databases">
        <authorList>
            <consortium name="Pathogen Informatics"/>
        </authorList>
    </citation>
    <scope>NUCLEOTIDE SEQUENCE [LARGE SCALE GENOMIC DNA]</scope>
    <source>
        <strain evidence="4">Lake Konstanz</strain>
    </source>
</reference>
<sequence>MQPLELLLLILLISASACVRVPVADHVAGDASTTDAEQHNRQDSDPQQQPPTDVVVGGETSRAAEEVPHHTLELLLHRLHEERKRAFFGVKRCALLTVDYKDMTIVAQDLYDAAIKLNELHAYQAEEAKSGGAELARVLESAESILFHQIRLVGKMLINSGLMADWDFPSVILRLPQLSQDFGVRVEALSAICQDVSEEGHGKRFVVWLATKQPRGEHAVEVDGATAMHHADIVRACLTADNEGKGDIRRYTEQSLDSASLDDVTQLVFQWLGDYINGQRRTIAIHGESRTFGVADALALFGLLQQLVRSGPERVTRDAPSLGTVPEGKFVWEQLSELFRDLKAERTKLHELITGVDVMLSRRVAPFEAVQPSSDSASHTSNEGMDTGGSTAAEVVVNNAVPGSAAMNQEAMERIFAALREKLASGNLGTLTGVTATPLQQQQPPTSSTAGDTLQGGAPPVEPEYADVSWLTRSFVRVTRDADADATIDVLPLPLHASMRSALRDGSTTTLCSGNTALAPGVATRTYPGVVELTISNLGVISSLADEALLYVYREWDVHVEEQLQLLSKAFHQGPYGDEEEGMTTATDEIIESDRRTASRWYGLNEGGCVPTVKPKMFDRLLDPTEAGSDDVGGELCDPRGQPYSVPPHRRNIVRLKRFHKKSDDEGALMSPPPAPTKEKKRANQIVLALNLATSGKIVPFLMDVVRPSLFFFRSLTLGARYTLPWTVEHIHQFTLEHVASSLIITSADALQRRVLEGEHVENAVLFIIPRTDDDEQREFDQDECPLQPDVSSLAAALLSEGNKLRVELSKACGSPCVVHIVVTPPPRQEEGGVEWLPHSLRVLSVDGGGATDTMEQPLGWGFDTNSFLTRVDEIDSSSLRFVNRPKSEWRAEAAKLRLAEGCATPAYMLLLRKLNQGDEQRRAQHAIAALRFPGPTVFSPRVDYGRYLGNHFIKFLRSVHRPRAGLIELPFTAPIFSDILRSFSTATTSTRWLYLLMSSGPATEQAQCTNSLRRASMRMRDVQAAESEEAEEGYSDHHPMEGRGQFRFGVVNATTQPHFFHELGRAATYVAHSTSMGDTPSTLVEVPMTTITSPSEEGEDVAEVQCEVLVVHLPSSTLEWWGGVPLDAVERLPVALLAGHVDAKGSSNGLLKDAHQLWASHHNAERPTPTTRSTTPLLSLRKWPGWSVVPVGARKFPVLQYHQHRQGAKEEAIIPASLPLDSSMDVVLLYDTSCALCAPALLGYQQLVRCNLTTGSSIQQASRTNNAGFPLRRRGAYDVANLTDMQQHVPWAWDVLQSLVNSPGEVPPLPMLLVGSEHSHTVTLPSPWVWNQQLRSYFDVMEAEHQQRLSASVTDCGATDGELCAVKSSGKWKDDAFQRCFVDDALSRRELVSQKFRVNVRRPSS</sequence>
<keyword evidence="2" id="KW-0732">Signal</keyword>
<proteinExistence type="predicted"/>
<evidence type="ECO:0000313" key="3">
    <source>
        <dbReference type="EMBL" id="CUG87861.1"/>
    </source>
</evidence>
<dbReference type="EMBL" id="CYKH01001593">
    <property type="protein sequence ID" value="CUG87861.1"/>
    <property type="molecule type" value="Genomic_DNA"/>
</dbReference>
<gene>
    <name evidence="3" type="ORF">BSAL_12385</name>
</gene>
<accession>A0A0S4JCL1</accession>
<evidence type="ECO:0000256" key="2">
    <source>
        <dbReference type="SAM" id="SignalP"/>
    </source>
</evidence>
<keyword evidence="4" id="KW-1185">Reference proteome</keyword>
<dbReference type="VEuPathDB" id="TriTrypDB:BSAL_12385"/>
<feature type="signal peptide" evidence="2">
    <location>
        <begin position="1"/>
        <end position="18"/>
    </location>
</feature>
<dbReference type="Proteomes" id="UP000051952">
    <property type="component" value="Unassembled WGS sequence"/>
</dbReference>
<name>A0A0S4JCL1_BODSA</name>
<evidence type="ECO:0000256" key="1">
    <source>
        <dbReference type="SAM" id="MobiDB-lite"/>
    </source>
</evidence>
<feature type="region of interest" description="Disordered" evidence="1">
    <location>
        <begin position="369"/>
        <end position="388"/>
    </location>
</feature>
<protein>
    <recommendedName>
        <fullName evidence="5">Membrane-associated protein</fullName>
    </recommendedName>
</protein>
<evidence type="ECO:0000313" key="4">
    <source>
        <dbReference type="Proteomes" id="UP000051952"/>
    </source>
</evidence>
<feature type="chain" id="PRO_5006622194" description="Membrane-associated protein" evidence="2">
    <location>
        <begin position="19"/>
        <end position="1406"/>
    </location>
</feature>
<feature type="region of interest" description="Disordered" evidence="1">
    <location>
        <begin position="1023"/>
        <end position="1042"/>
    </location>
</feature>
<feature type="region of interest" description="Disordered" evidence="1">
    <location>
        <begin position="436"/>
        <end position="463"/>
    </location>
</feature>
<evidence type="ECO:0008006" key="5">
    <source>
        <dbReference type="Google" id="ProtNLM"/>
    </source>
</evidence>
<feature type="compositionally biased region" description="Low complexity" evidence="1">
    <location>
        <begin position="436"/>
        <end position="450"/>
    </location>
</feature>
<feature type="compositionally biased region" description="Low complexity" evidence="1">
    <location>
        <begin position="45"/>
        <end position="56"/>
    </location>
</feature>
<feature type="compositionally biased region" description="Polar residues" evidence="1">
    <location>
        <begin position="371"/>
        <end position="388"/>
    </location>
</feature>
<organism evidence="3 4">
    <name type="scientific">Bodo saltans</name>
    <name type="common">Flagellated protozoan</name>
    <dbReference type="NCBI Taxonomy" id="75058"/>
    <lineage>
        <taxon>Eukaryota</taxon>
        <taxon>Discoba</taxon>
        <taxon>Euglenozoa</taxon>
        <taxon>Kinetoplastea</taxon>
        <taxon>Metakinetoplastina</taxon>
        <taxon>Eubodonida</taxon>
        <taxon>Bodonidae</taxon>
        <taxon>Bodo</taxon>
    </lineage>
</organism>